<evidence type="ECO:0000313" key="1">
    <source>
        <dbReference type="EMBL" id="GGF93417.1"/>
    </source>
</evidence>
<name>A0A8J3E8Q7_9GAMM</name>
<accession>A0A8J3E8Q7</accession>
<dbReference type="AlphaFoldDB" id="A0A8J3E8Q7"/>
<dbReference type="Proteomes" id="UP000636949">
    <property type="component" value="Unassembled WGS sequence"/>
</dbReference>
<sequence>MKNLQLYVYKNNALVANKSISIEGDWKKIDKNNFFVCSEQQVDELVNAFCRSHLGEGAAVELRVGRQGFMSYGADLFKKQMGYPLCYHKDGHYVRARRYGFKSAEDMIVHNLDRYFADNLVRITPSSFFTPIAQTYFSVMRYTDRISEGGCTANYVNAFVKKNGNSNLFQKGKSHYYLFSMENGENISGYQDKEGLLILPCDYAFGSGKHAVLVTIDNTRQDGDIKIYNSLSHYMDPINYDELKNNLSKYFPGREINTVDFGVQLPYQTDCTRYVAIWISALLNHVRSELLENIDYRTVLNKYFDPHLDKDNFYDPEQEIMKCHEVDEETDILLSRESLLTSEQNAIDTTNNSNVNHRCLFANQSLNSNTDFQSNQEP</sequence>
<dbReference type="RefSeq" id="WP_117001840.1">
    <property type="nucleotide sequence ID" value="NZ_BMJS01000006.1"/>
</dbReference>
<reference evidence="1" key="2">
    <citation type="submission" date="2020-09" db="EMBL/GenBank/DDBJ databases">
        <authorList>
            <person name="Sun Q."/>
            <person name="Zhou Y."/>
        </authorList>
    </citation>
    <scope>NUCLEOTIDE SEQUENCE</scope>
    <source>
        <strain evidence="1">CGMCC 1.15758</strain>
    </source>
</reference>
<dbReference type="OrthoDB" id="5648094at2"/>
<protein>
    <submittedName>
        <fullName evidence="1">Uncharacterized protein</fullName>
    </submittedName>
</protein>
<organism evidence="1 2">
    <name type="scientific">Cysteiniphilum litorale</name>
    <dbReference type="NCBI Taxonomy" id="2056700"/>
    <lineage>
        <taxon>Bacteria</taxon>
        <taxon>Pseudomonadati</taxon>
        <taxon>Pseudomonadota</taxon>
        <taxon>Gammaproteobacteria</taxon>
        <taxon>Thiotrichales</taxon>
        <taxon>Fastidiosibacteraceae</taxon>
        <taxon>Cysteiniphilum</taxon>
    </lineage>
</organism>
<comment type="caution">
    <text evidence="1">The sequence shown here is derived from an EMBL/GenBank/DDBJ whole genome shotgun (WGS) entry which is preliminary data.</text>
</comment>
<dbReference type="EMBL" id="BMJS01000006">
    <property type="protein sequence ID" value="GGF93417.1"/>
    <property type="molecule type" value="Genomic_DNA"/>
</dbReference>
<evidence type="ECO:0000313" key="2">
    <source>
        <dbReference type="Proteomes" id="UP000636949"/>
    </source>
</evidence>
<keyword evidence="2" id="KW-1185">Reference proteome</keyword>
<reference evidence="1" key="1">
    <citation type="journal article" date="2014" name="Int. J. Syst. Evol. Microbiol.">
        <title>Complete genome sequence of Corynebacterium casei LMG S-19264T (=DSM 44701T), isolated from a smear-ripened cheese.</title>
        <authorList>
            <consortium name="US DOE Joint Genome Institute (JGI-PGF)"/>
            <person name="Walter F."/>
            <person name="Albersmeier A."/>
            <person name="Kalinowski J."/>
            <person name="Ruckert C."/>
        </authorList>
    </citation>
    <scope>NUCLEOTIDE SEQUENCE</scope>
    <source>
        <strain evidence="1">CGMCC 1.15758</strain>
    </source>
</reference>
<proteinExistence type="predicted"/>
<gene>
    <name evidence="1" type="ORF">GCM10010995_08210</name>
</gene>